<evidence type="ECO:0000259" key="7">
    <source>
        <dbReference type="PROSITE" id="PS50975"/>
    </source>
</evidence>
<dbReference type="GO" id="GO:0046872">
    <property type="term" value="F:metal ion binding"/>
    <property type="evidence" value="ECO:0007669"/>
    <property type="project" value="InterPro"/>
</dbReference>
<accession>A0A1G9F6N5</accession>
<evidence type="ECO:0000313" key="9">
    <source>
        <dbReference type="EMBL" id="SDK84097.1"/>
    </source>
</evidence>
<evidence type="ECO:0000259" key="8">
    <source>
        <dbReference type="PROSITE" id="PS51160"/>
    </source>
</evidence>
<dbReference type="GO" id="GO:0018169">
    <property type="term" value="F:ribosomal S6-glutamic acid ligase activity"/>
    <property type="evidence" value="ECO:0007669"/>
    <property type="project" value="TreeGrafter"/>
</dbReference>
<dbReference type="GO" id="GO:0005524">
    <property type="term" value="F:ATP binding"/>
    <property type="evidence" value="ECO:0007669"/>
    <property type="project" value="UniProtKB-UniRule"/>
</dbReference>
<evidence type="ECO:0000256" key="2">
    <source>
        <dbReference type="ARBA" id="ARBA00032904"/>
    </source>
</evidence>
<dbReference type="PANTHER" id="PTHR21621:SF0">
    <property type="entry name" value="BETA-CITRYLGLUTAMATE SYNTHASE B-RELATED"/>
    <property type="match status" value="1"/>
</dbReference>
<dbReference type="STRING" id="576118.SAMN05216216_1118"/>
<dbReference type="Pfam" id="PF02786">
    <property type="entry name" value="CPSase_L_D2"/>
    <property type="match status" value="1"/>
</dbReference>
<dbReference type="InterPro" id="IPR005479">
    <property type="entry name" value="CPAse_ATP-bd"/>
</dbReference>
<keyword evidence="9" id="KW-0436">Ligase</keyword>
<dbReference type="PROSITE" id="PS50975">
    <property type="entry name" value="ATP_GRASP"/>
    <property type="match status" value="1"/>
</dbReference>
<dbReference type="SUPFAM" id="SSF54975">
    <property type="entry name" value="Acylphosphatase/BLUF domain-like"/>
    <property type="match status" value="1"/>
</dbReference>
<feature type="domain" description="Acylphosphatase-like" evidence="8">
    <location>
        <begin position="398"/>
        <end position="485"/>
    </location>
</feature>
<dbReference type="GO" id="GO:0005737">
    <property type="term" value="C:cytoplasm"/>
    <property type="evidence" value="ECO:0007669"/>
    <property type="project" value="TreeGrafter"/>
</dbReference>
<organism evidence="9 10">
    <name type="scientific">Lacicoccus qingdaonensis</name>
    <dbReference type="NCBI Taxonomy" id="576118"/>
    <lineage>
        <taxon>Bacteria</taxon>
        <taxon>Bacillati</taxon>
        <taxon>Bacillota</taxon>
        <taxon>Bacilli</taxon>
        <taxon>Bacillales</taxon>
        <taxon>Salinicoccaceae</taxon>
        <taxon>Lacicoccus</taxon>
    </lineage>
</organism>
<dbReference type="SUPFAM" id="SSF56059">
    <property type="entry name" value="Glutathione synthetase ATP-binding domain-like"/>
    <property type="match status" value="1"/>
</dbReference>
<proteinExistence type="inferred from homology"/>
<dbReference type="RefSeq" id="WP_092986187.1">
    <property type="nucleotide sequence ID" value="NZ_FNFY01000011.1"/>
</dbReference>
<keyword evidence="3" id="KW-0067">ATP-binding</keyword>
<sequence length="542" mass="61382">MEEIKTEWLPHLSNEIVSEVEGNFLDAYAVALEGWRRGLKLRWHVKDSEKFKNMETWFVDRPGQLFSLSSKEKTHYFFRSRGDKVTNEAVQIGKNKEKTNSALKEAGVLIPEGRRFAEGAQDEVLVSYAEDLGYPVVLKPTDGSFGRGVVSNIASAGELENALVYVRRELGYKDVIIEQYIGGEDYRLYVVGDQAIAAMHRTPPNVTGDGHLTIQQLIKQKNEIRNDNPRLISCPIIVNQETKDYLARKNYNLKTVPQAGEHVFLSDKANISIGGDPVDVFDEISHEVKDTAVNALRAVSGLEHGAVDIIIDENADDVKAYVIELNPTSQLGGLLFPINGKSRDVPSAIIDYYFPETKSHHVDRTRTYFDFYDVLDPLQSRDAMTTTVTPSPYGKIFAKKYIVTGDVQNIGYHRGLRKQAFERDLHGSVMNLENGGIEVVVGGIDADMVDDVENGFWEDEERAQVFEVQKEDYDGPIKVGFEIKTDLKTQLRELKEYKRELDITEYERKKAEVENRKFHRSTSWKVTLPVRLAGGVIKKFKK</sequence>
<dbReference type="EMBL" id="FNFY01000011">
    <property type="protein sequence ID" value="SDK84097.1"/>
    <property type="molecule type" value="Genomic_DNA"/>
</dbReference>
<gene>
    <name evidence="9" type="ORF">SAMN05216216_1118</name>
</gene>
<dbReference type="Proteomes" id="UP000199008">
    <property type="component" value="Unassembled WGS sequence"/>
</dbReference>
<dbReference type="InterPro" id="IPR036046">
    <property type="entry name" value="Acylphosphatase-like_dom_sf"/>
</dbReference>
<evidence type="ECO:0000256" key="4">
    <source>
        <dbReference type="PROSITE-ProRule" id="PRU00520"/>
    </source>
</evidence>
<dbReference type="PROSITE" id="PS51160">
    <property type="entry name" value="ACYLPHOSPHATASE_3"/>
    <property type="match status" value="1"/>
</dbReference>
<dbReference type="PANTHER" id="PTHR21621">
    <property type="entry name" value="RIBOSOMAL PROTEIN S6 MODIFICATION PROTEIN"/>
    <property type="match status" value="1"/>
</dbReference>
<evidence type="ECO:0000256" key="3">
    <source>
        <dbReference type="PROSITE-ProRule" id="PRU00409"/>
    </source>
</evidence>
<protein>
    <recommendedName>
        <fullName evidence="1">Acylphosphatase</fullName>
    </recommendedName>
    <alternativeName>
        <fullName evidence="2">Acylphosphate phosphohydrolase</fullName>
    </alternativeName>
</protein>
<keyword evidence="3" id="KW-0547">Nucleotide-binding</keyword>
<feature type="domain" description="ATP-grasp" evidence="7">
    <location>
        <begin position="100"/>
        <end position="354"/>
    </location>
</feature>
<feature type="coiled-coil region" evidence="6">
    <location>
        <begin position="487"/>
        <end position="514"/>
    </location>
</feature>
<dbReference type="OrthoDB" id="9803907at2"/>
<evidence type="ECO:0000256" key="6">
    <source>
        <dbReference type="SAM" id="Coils"/>
    </source>
</evidence>
<dbReference type="InterPro" id="IPR001792">
    <property type="entry name" value="Acylphosphatase-like_dom"/>
</dbReference>
<keyword evidence="10" id="KW-1185">Reference proteome</keyword>
<evidence type="ECO:0000256" key="5">
    <source>
        <dbReference type="RuleBase" id="RU004168"/>
    </source>
</evidence>
<dbReference type="InterPro" id="IPR011761">
    <property type="entry name" value="ATP-grasp"/>
</dbReference>
<dbReference type="Gene3D" id="3.30.70.100">
    <property type="match status" value="1"/>
</dbReference>
<evidence type="ECO:0000313" key="10">
    <source>
        <dbReference type="Proteomes" id="UP000199008"/>
    </source>
</evidence>
<comment type="caution">
    <text evidence="4">Lacks conserved residue(s) required for the propagation of feature annotation.</text>
</comment>
<name>A0A1G9F6N5_9BACL</name>
<dbReference type="Gene3D" id="3.30.470.20">
    <property type="entry name" value="ATP-grasp fold, B domain"/>
    <property type="match status" value="2"/>
</dbReference>
<dbReference type="GO" id="GO:0009432">
    <property type="term" value="P:SOS response"/>
    <property type="evidence" value="ECO:0007669"/>
    <property type="project" value="TreeGrafter"/>
</dbReference>
<comment type="similarity">
    <text evidence="5">Belongs to the acylphosphatase family.</text>
</comment>
<evidence type="ECO:0000256" key="1">
    <source>
        <dbReference type="ARBA" id="ARBA00015991"/>
    </source>
</evidence>
<keyword evidence="6" id="KW-0175">Coiled coil</keyword>
<dbReference type="AlphaFoldDB" id="A0A1G9F6N5"/>
<reference evidence="10" key="1">
    <citation type="submission" date="2016-10" db="EMBL/GenBank/DDBJ databases">
        <authorList>
            <person name="Varghese N."/>
            <person name="Submissions S."/>
        </authorList>
    </citation>
    <scope>NUCLEOTIDE SEQUENCE [LARGE SCALE GENOMIC DNA]</scope>
    <source>
        <strain evidence="10">CGMCC 1.8895</strain>
    </source>
</reference>
<dbReference type="Pfam" id="PF00708">
    <property type="entry name" value="Acylphosphatase"/>
    <property type="match status" value="1"/>
</dbReference>